<gene>
    <name evidence="6" type="ORF">SAMN05216215_1010112</name>
</gene>
<evidence type="ECO:0000256" key="4">
    <source>
        <dbReference type="PROSITE-ProRule" id="PRU00409"/>
    </source>
</evidence>
<accession>A0A1H3B9G8</accession>
<dbReference type="PANTHER" id="PTHR43585">
    <property type="entry name" value="FUMIPYRROLE BIOSYNTHESIS PROTEIN C"/>
    <property type="match status" value="1"/>
</dbReference>
<dbReference type="GO" id="GO:0005524">
    <property type="term" value="F:ATP binding"/>
    <property type="evidence" value="ECO:0007669"/>
    <property type="project" value="UniProtKB-UniRule"/>
</dbReference>
<dbReference type="InterPro" id="IPR011761">
    <property type="entry name" value="ATP-grasp"/>
</dbReference>
<evidence type="ECO:0000256" key="2">
    <source>
        <dbReference type="ARBA" id="ARBA00022741"/>
    </source>
</evidence>
<evidence type="ECO:0000313" key="7">
    <source>
        <dbReference type="Proteomes" id="UP000199529"/>
    </source>
</evidence>
<dbReference type="AlphaFoldDB" id="A0A1H3B9G8"/>
<keyword evidence="7" id="KW-1185">Reference proteome</keyword>
<dbReference type="RefSeq" id="WP_093265414.1">
    <property type="nucleotide sequence ID" value="NZ_FNOK01000010.1"/>
</dbReference>
<reference evidence="7" key="1">
    <citation type="submission" date="2016-10" db="EMBL/GenBank/DDBJ databases">
        <authorList>
            <person name="Varghese N."/>
            <person name="Submissions S."/>
        </authorList>
    </citation>
    <scope>NUCLEOTIDE SEQUENCE [LARGE SCALE GENOMIC DNA]</scope>
    <source>
        <strain evidence="7">CGMCC 4.3530</strain>
    </source>
</reference>
<keyword evidence="2 4" id="KW-0547">Nucleotide-binding</keyword>
<organism evidence="6 7">
    <name type="scientific">Saccharopolyspora shandongensis</name>
    <dbReference type="NCBI Taxonomy" id="418495"/>
    <lineage>
        <taxon>Bacteria</taxon>
        <taxon>Bacillati</taxon>
        <taxon>Actinomycetota</taxon>
        <taxon>Actinomycetes</taxon>
        <taxon>Pseudonocardiales</taxon>
        <taxon>Pseudonocardiaceae</taxon>
        <taxon>Saccharopolyspora</taxon>
    </lineage>
</organism>
<dbReference type="Gene3D" id="3.30.470.20">
    <property type="entry name" value="ATP-grasp fold, B domain"/>
    <property type="match status" value="1"/>
</dbReference>
<dbReference type="STRING" id="418495.SAMN05216215_1010112"/>
<feature type="domain" description="ATP-grasp" evidence="5">
    <location>
        <begin position="103"/>
        <end position="304"/>
    </location>
</feature>
<sequence>MERVAIVYDVGAATPLEILTSLADLVEPVFVLPESDHNRQVADLLADLAVVASPGDLADFGPRGIMTFSDFQLEATAELAAGLGLPFHTTAVAHDLTRKYSQRTILNEHGVDHIATALVVDRESAEHAAEIVPLPGVLKPNRGFGGTHTYPIDSPAELFDVVAKSIEPQGCAPDDGFVLETRLFGDRVEPPWGSYVSVESVVRGGQIHHLGITGKLALSPPFREQGSYLPARLPDSAQDAALDLTGRALTALEVGDSICHTELMLTAGGPRIIEVNGRLGHPIHDLFHRGHGIDLIQLAAEIALGRDLSTKVGPCDGVVYHYFGLPPMEARRLVELPGLATARALPEVDQLELLMPTQSAVDWRRGFQERIYTCRGTVRTHDELAAFVQNIDQVLAPRYE</sequence>
<evidence type="ECO:0000256" key="3">
    <source>
        <dbReference type="ARBA" id="ARBA00022840"/>
    </source>
</evidence>
<dbReference type="InterPro" id="IPR052032">
    <property type="entry name" value="ATP-dep_AA_Ligase"/>
</dbReference>
<dbReference type="PROSITE" id="PS50975">
    <property type="entry name" value="ATP_GRASP"/>
    <property type="match status" value="1"/>
</dbReference>
<protein>
    <recommendedName>
        <fullName evidence="5">ATP-grasp domain-containing protein</fullName>
    </recommendedName>
</protein>
<evidence type="ECO:0000259" key="5">
    <source>
        <dbReference type="PROSITE" id="PS50975"/>
    </source>
</evidence>
<dbReference type="EMBL" id="FNOK01000010">
    <property type="protein sequence ID" value="SDX38573.1"/>
    <property type="molecule type" value="Genomic_DNA"/>
</dbReference>
<dbReference type="Proteomes" id="UP000199529">
    <property type="component" value="Unassembled WGS sequence"/>
</dbReference>
<name>A0A1H3B9G8_9PSEU</name>
<evidence type="ECO:0000256" key="1">
    <source>
        <dbReference type="ARBA" id="ARBA00022598"/>
    </source>
</evidence>
<evidence type="ECO:0000313" key="6">
    <source>
        <dbReference type="EMBL" id="SDX38573.1"/>
    </source>
</evidence>
<dbReference type="PANTHER" id="PTHR43585:SF2">
    <property type="entry name" value="ATP-GRASP ENZYME FSQD"/>
    <property type="match status" value="1"/>
</dbReference>
<keyword evidence="1" id="KW-0436">Ligase</keyword>
<dbReference type="OrthoDB" id="24041at2"/>
<dbReference type="SUPFAM" id="SSF56059">
    <property type="entry name" value="Glutathione synthetase ATP-binding domain-like"/>
    <property type="match status" value="1"/>
</dbReference>
<proteinExistence type="predicted"/>
<dbReference type="GO" id="GO:0016874">
    <property type="term" value="F:ligase activity"/>
    <property type="evidence" value="ECO:0007669"/>
    <property type="project" value="UniProtKB-KW"/>
</dbReference>
<dbReference type="GO" id="GO:0046872">
    <property type="term" value="F:metal ion binding"/>
    <property type="evidence" value="ECO:0007669"/>
    <property type="project" value="InterPro"/>
</dbReference>
<keyword evidence="3 4" id="KW-0067">ATP-binding</keyword>